<name>A0A3M8HHB7_9BACI</name>
<dbReference type="PANTHER" id="PTHR39181:SF1">
    <property type="entry name" value="TYROSINE-PROTEIN PHOSPHATASE YWQE"/>
    <property type="match status" value="1"/>
</dbReference>
<accession>A0A3M8HHB7</accession>
<keyword evidence="3 5" id="KW-0904">Protein phosphatase</keyword>
<dbReference type="InterPro" id="IPR016195">
    <property type="entry name" value="Pol/histidinol_Pase-like"/>
</dbReference>
<keyword evidence="7" id="KW-1185">Reference proteome</keyword>
<evidence type="ECO:0000256" key="2">
    <source>
        <dbReference type="ARBA" id="ARBA00022801"/>
    </source>
</evidence>
<dbReference type="EMBL" id="RHLQ01000001">
    <property type="protein sequence ID" value="RND01787.1"/>
    <property type="molecule type" value="Genomic_DNA"/>
</dbReference>
<dbReference type="InterPro" id="IPR016667">
    <property type="entry name" value="Caps_polysacc_synth_CpsB/CapC"/>
</dbReference>
<reference evidence="6 7" key="1">
    <citation type="journal article" date="2014" name="Int. J. Syst. Evol. Microbiol.">
        <title>Lysinibacillus halotolerans sp. nov., isolated from saline-alkaline soil.</title>
        <authorList>
            <person name="Kong D."/>
            <person name="Wang Y."/>
            <person name="Zhao B."/>
            <person name="Li Y."/>
            <person name="Song J."/>
            <person name="Zhai Y."/>
            <person name="Zhang C."/>
            <person name="Wang H."/>
            <person name="Chen X."/>
            <person name="Zhao B."/>
            <person name="Ruan Z."/>
        </authorList>
    </citation>
    <scope>NUCLEOTIDE SEQUENCE [LARGE SCALE GENOMIC DNA]</scope>
    <source>
        <strain evidence="6 7">MCCC 1A12703</strain>
    </source>
</reference>
<dbReference type="OrthoDB" id="9788539at2"/>
<dbReference type="Pfam" id="PF19567">
    <property type="entry name" value="CpsB_CapC"/>
    <property type="match status" value="1"/>
</dbReference>
<evidence type="ECO:0000256" key="3">
    <source>
        <dbReference type="ARBA" id="ARBA00022912"/>
    </source>
</evidence>
<keyword evidence="2 5" id="KW-0378">Hydrolase</keyword>
<comment type="caution">
    <text evidence="6">The sequence shown here is derived from an EMBL/GenBank/DDBJ whole genome shotgun (WGS) entry which is preliminary data.</text>
</comment>
<dbReference type="GO" id="GO:0004725">
    <property type="term" value="F:protein tyrosine phosphatase activity"/>
    <property type="evidence" value="ECO:0007669"/>
    <property type="project" value="UniProtKB-UniRule"/>
</dbReference>
<evidence type="ECO:0000256" key="5">
    <source>
        <dbReference type="PIRNR" id="PIRNR016557"/>
    </source>
</evidence>
<dbReference type="PANTHER" id="PTHR39181">
    <property type="entry name" value="TYROSINE-PROTEIN PHOSPHATASE YWQE"/>
    <property type="match status" value="1"/>
</dbReference>
<evidence type="ECO:0000313" key="7">
    <source>
        <dbReference type="Proteomes" id="UP000279909"/>
    </source>
</evidence>
<dbReference type="EC" id="3.1.3.48" evidence="5"/>
<proteinExistence type="inferred from homology"/>
<dbReference type="RefSeq" id="WP_122970434.1">
    <property type="nucleotide sequence ID" value="NZ_RHLQ01000001.1"/>
</dbReference>
<sequence>MIDIHSHILFNVDDGPGIFQQSIDMLEAATKEGISDIISTSHTCHPQYHVSAELVKLQVHELQNELHRRHIPLSIHLGHEVRLCEDIINLVKEKEILSLADSNYLLLELPSNHIPHYTKNIIHELHKIGIIPIIAHPERNKAIAQKPERLERLIREGAAAQITAGSIVGHFGRTIQKLSMELMKANLVHTYGSDAHHVKRRPFLFKQGLFYLEKHKLLDLVDLFMENNKRIIGNDSLIMYEPDVSSKKKRSLFTF</sequence>
<comment type="similarity">
    <text evidence="1 5">Belongs to the metallo-dependent hydrolases superfamily. CpsB/CapC family.</text>
</comment>
<evidence type="ECO:0000256" key="1">
    <source>
        <dbReference type="ARBA" id="ARBA00005750"/>
    </source>
</evidence>
<evidence type="ECO:0000313" key="6">
    <source>
        <dbReference type="EMBL" id="RND01787.1"/>
    </source>
</evidence>
<comment type="catalytic activity">
    <reaction evidence="4 5">
        <text>O-phospho-L-tyrosyl-[protein] + H2O = L-tyrosyl-[protein] + phosphate</text>
        <dbReference type="Rhea" id="RHEA:10684"/>
        <dbReference type="Rhea" id="RHEA-COMP:10136"/>
        <dbReference type="Rhea" id="RHEA-COMP:20101"/>
        <dbReference type="ChEBI" id="CHEBI:15377"/>
        <dbReference type="ChEBI" id="CHEBI:43474"/>
        <dbReference type="ChEBI" id="CHEBI:46858"/>
        <dbReference type="ChEBI" id="CHEBI:61978"/>
        <dbReference type="EC" id="3.1.3.48"/>
    </reaction>
</comment>
<protein>
    <recommendedName>
        <fullName evidence="5">Tyrosine-protein phosphatase</fullName>
        <ecNumber evidence="5">3.1.3.48</ecNumber>
    </recommendedName>
</protein>
<gene>
    <name evidence="6" type="ORF">EC501_01045</name>
</gene>
<evidence type="ECO:0000256" key="4">
    <source>
        <dbReference type="ARBA" id="ARBA00051722"/>
    </source>
</evidence>
<dbReference type="GO" id="GO:0030145">
    <property type="term" value="F:manganese ion binding"/>
    <property type="evidence" value="ECO:0007669"/>
    <property type="project" value="UniProtKB-UniRule"/>
</dbReference>
<dbReference type="AlphaFoldDB" id="A0A3M8HHB7"/>
<dbReference type="Gene3D" id="3.20.20.140">
    <property type="entry name" value="Metal-dependent hydrolases"/>
    <property type="match status" value="1"/>
</dbReference>
<organism evidence="6 7">
    <name type="scientific">Lysinibacillus halotolerans</name>
    <dbReference type="NCBI Taxonomy" id="1368476"/>
    <lineage>
        <taxon>Bacteria</taxon>
        <taxon>Bacillati</taxon>
        <taxon>Bacillota</taxon>
        <taxon>Bacilli</taxon>
        <taxon>Bacillales</taxon>
        <taxon>Bacillaceae</taxon>
        <taxon>Lysinibacillus</taxon>
    </lineage>
</organism>
<dbReference type="Proteomes" id="UP000279909">
    <property type="component" value="Unassembled WGS sequence"/>
</dbReference>
<dbReference type="SUPFAM" id="SSF89550">
    <property type="entry name" value="PHP domain-like"/>
    <property type="match status" value="1"/>
</dbReference>
<dbReference type="PIRSF" id="PIRSF016557">
    <property type="entry name" value="Caps_synth_CpsB"/>
    <property type="match status" value="1"/>
</dbReference>